<gene>
    <name evidence="1" type="ORF">DSM00_2806</name>
</gene>
<evidence type="ECO:0008006" key="3">
    <source>
        <dbReference type="Google" id="ProtNLM"/>
    </source>
</evidence>
<sequence>MLLALLSLPYGLLAQNQATPKDVIIQFFEAFHKQDTTAMRLLVNDSIRMESISSDEEQEIVITQTNFSHFLKSIASIPKTTEFREEILEYTVKEDALMANVWTPYTFFINDKPSHCGTNNFQLVLENKVWKIIYIVDTRIKTDCI</sequence>
<evidence type="ECO:0000313" key="2">
    <source>
        <dbReference type="Proteomes" id="UP000289238"/>
    </source>
</evidence>
<dbReference type="AlphaFoldDB" id="A0A4V1KQA2"/>
<evidence type="ECO:0000313" key="1">
    <source>
        <dbReference type="EMBL" id="RXG20702.1"/>
    </source>
</evidence>
<reference evidence="1 2" key="1">
    <citation type="submission" date="2018-07" db="EMBL/GenBank/DDBJ databases">
        <title>Leeuwenhoekiella genomics.</title>
        <authorList>
            <person name="Tahon G."/>
            <person name="Willems A."/>
        </authorList>
    </citation>
    <scope>NUCLEOTIDE SEQUENCE [LARGE SCALE GENOMIC DNA]</scope>
    <source>
        <strain evidence="1 2">LMG 22550</strain>
    </source>
</reference>
<keyword evidence="2" id="KW-1185">Reference proteome</keyword>
<organism evidence="1 2">
    <name type="scientific">Leeuwenhoekiella aequorea</name>
    <dbReference type="NCBI Taxonomy" id="283736"/>
    <lineage>
        <taxon>Bacteria</taxon>
        <taxon>Pseudomonadati</taxon>
        <taxon>Bacteroidota</taxon>
        <taxon>Flavobacteriia</taxon>
        <taxon>Flavobacteriales</taxon>
        <taxon>Flavobacteriaceae</taxon>
        <taxon>Leeuwenhoekiella</taxon>
    </lineage>
</organism>
<name>A0A4V1KQA2_9FLAO</name>
<dbReference type="Gene3D" id="3.10.450.50">
    <property type="match status" value="1"/>
</dbReference>
<proteinExistence type="predicted"/>
<dbReference type="InterPro" id="IPR032710">
    <property type="entry name" value="NTF2-like_dom_sf"/>
</dbReference>
<dbReference type="EMBL" id="QOVM01000007">
    <property type="protein sequence ID" value="RXG20702.1"/>
    <property type="molecule type" value="Genomic_DNA"/>
</dbReference>
<dbReference type="Proteomes" id="UP000289238">
    <property type="component" value="Unassembled WGS sequence"/>
</dbReference>
<dbReference type="SUPFAM" id="SSF54427">
    <property type="entry name" value="NTF2-like"/>
    <property type="match status" value="1"/>
</dbReference>
<comment type="caution">
    <text evidence="1">The sequence shown here is derived from an EMBL/GenBank/DDBJ whole genome shotgun (WGS) entry which is preliminary data.</text>
</comment>
<accession>A0A4V1KQA2</accession>
<protein>
    <recommendedName>
        <fullName evidence="3">Lumazine-binding protein</fullName>
    </recommendedName>
</protein>